<keyword evidence="3" id="KW-1185">Reference proteome</keyword>
<accession>A0ABU2B6T5</accession>
<organism evidence="2 3">
    <name type="scientific">Corynebacterium felinum</name>
    <dbReference type="NCBI Taxonomy" id="131318"/>
    <lineage>
        <taxon>Bacteria</taxon>
        <taxon>Bacillati</taxon>
        <taxon>Actinomycetota</taxon>
        <taxon>Actinomycetes</taxon>
        <taxon>Mycobacteriales</taxon>
        <taxon>Corynebacteriaceae</taxon>
        <taxon>Corynebacterium</taxon>
    </lineage>
</organism>
<dbReference type="RefSeq" id="WP_310127660.1">
    <property type="nucleotide sequence ID" value="NZ_JAVDYF010000001.1"/>
</dbReference>
<keyword evidence="1" id="KW-0472">Membrane</keyword>
<dbReference type="EMBL" id="JAVDYF010000001">
    <property type="protein sequence ID" value="MDR7353473.1"/>
    <property type="molecule type" value="Genomic_DNA"/>
</dbReference>
<comment type="caution">
    <text evidence="2">The sequence shown here is derived from an EMBL/GenBank/DDBJ whole genome shotgun (WGS) entry which is preliminary data.</text>
</comment>
<protein>
    <submittedName>
        <fullName evidence="2">Uncharacterized protein</fullName>
    </submittedName>
</protein>
<proteinExistence type="predicted"/>
<sequence>MIPTFIYDFALEGFCGFREVDEYEYPGWQLLFYCILWSFVGLCSGLLVSTLSNYPFWEWREFDSQLLIVVTFGSGLITFLRSGGLFVNRLKIKEFKPFLRWLWRALRP</sequence>
<reference evidence="2 3" key="1">
    <citation type="submission" date="2023-07" db="EMBL/GenBank/DDBJ databases">
        <title>Sequencing the genomes of 1000 actinobacteria strains.</title>
        <authorList>
            <person name="Klenk H.-P."/>
        </authorList>
    </citation>
    <scope>NUCLEOTIDE SEQUENCE [LARGE SCALE GENOMIC DNA]</scope>
    <source>
        <strain evidence="2 3">DSM 44508</strain>
    </source>
</reference>
<evidence type="ECO:0000313" key="3">
    <source>
        <dbReference type="Proteomes" id="UP001183619"/>
    </source>
</evidence>
<evidence type="ECO:0000313" key="2">
    <source>
        <dbReference type="EMBL" id="MDR7353473.1"/>
    </source>
</evidence>
<name>A0ABU2B6T5_9CORY</name>
<feature type="transmembrane region" description="Helical" evidence="1">
    <location>
        <begin position="66"/>
        <end position="87"/>
    </location>
</feature>
<keyword evidence="1" id="KW-0812">Transmembrane</keyword>
<feature type="transmembrane region" description="Helical" evidence="1">
    <location>
        <begin position="30"/>
        <end position="54"/>
    </location>
</feature>
<dbReference type="Proteomes" id="UP001183619">
    <property type="component" value="Unassembled WGS sequence"/>
</dbReference>
<evidence type="ECO:0000256" key="1">
    <source>
        <dbReference type="SAM" id="Phobius"/>
    </source>
</evidence>
<keyword evidence="1" id="KW-1133">Transmembrane helix</keyword>
<gene>
    <name evidence="2" type="ORF">J2S37_000011</name>
</gene>